<dbReference type="eggNOG" id="ENOG5032XCU">
    <property type="taxonomic scope" value="Bacteria"/>
</dbReference>
<dbReference type="OrthoDB" id="2374448at2"/>
<evidence type="ECO:0000313" key="2">
    <source>
        <dbReference type="EMBL" id="ABI68024.1"/>
    </source>
</evidence>
<dbReference type="Gene3D" id="3.30.160.620">
    <property type="match status" value="1"/>
</dbReference>
<dbReference type="InterPro" id="IPR035424">
    <property type="entry name" value="Antitoxin_RelB"/>
</dbReference>
<dbReference type="Proteomes" id="UP000001968">
    <property type="component" value="Chromosome"/>
</dbReference>
<dbReference type="KEGG" id="swo:Swol_0700"/>
<evidence type="ECO:0000313" key="3">
    <source>
        <dbReference type="Proteomes" id="UP000001968"/>
    </source>
</evidence>
<comment type="similarity">
    <text evidence="1">Belongs to the phD/YefM antitoxin family.</text>
</comment>
<dbReference type="PDB" id="3K6Q">
    <property type="method" value="X-ray"/>
    <property type="resolution" value="1.80 A"/>
    <property type="chains" value="A/B/C/D=1-138"/>
</dbReference>
<name>Q0AZ30_SYNWW</name>
<dbReference type="Pfam" id="PF12910">
    <property type="entry name" value="PHD_like"/>
    <property type="match status" value="1"/>
</dbReference>
<dbReference type="PDBsum" id="3K6Q"/>
<dbReference type="EMBL" id="CP000448">
    <property type="protein sequence ID" value="ABI68024.1"/>
    <property type="molecule type" value="Genomic_DNA"/>
</dbReference>
<keyword evidence="4" id="KW-0002">3D-structure</keyword>
<evidence type="ECO:0007829" key="4">
    <source>
        <dbReference type="PDB" id="3K6Q"/>
    </source>
</evidence>
<evidence type="ECO:0008006" key="5">
    <source>
        <dbReference type="Google" id="ProtNLM"/>
    </source>
</evidence>
<dbReference type="Gene3D" id="3.40.1620.10">
    <property type="entry name" value="YefM-like domain"/>
    <property type="match status" value="1"/>
</dbReference>
<reference evidence="3" key="2">
    <citation type="journal article" date="2010" name="Environ. Microbiol.">
        <title>The genome of Syntrophomonas wolfei: new insights into syntrophic metabolism and biohydrogen production.</title>
        <authorList>
            <person name="Sieber J.R."/>
            <person name="Sims D.R."/>
            <person name="Han C."/>
            <person name="Kim E."/>
            <person name="Lykidis A."/>
            <person name="Lapidus A.L."/>
            <person name="McDonnald E."/>
            <person name="Rohlin L."/>
            <person name="Culley D.E."/>
            <person name="Gunsalus R."/>
            <person name="McInerney M.J."/>
        </authorList>
    </citation>
    <scope>NUCLEOTIDE SEQUENCE [LARGE SCALE GENOMIC DNA]</scope>
    <source>
        <strain evidence="3">DSM 2245B / Goettingen</strain>
    </source>
</reference>
<accession>Q0AZ30</accession>
<organism evidence="2 3">
    <name type="scientific">Syntrophomonas wolfei subsp. wolfei (strain DSM 2245B / Goettingen)</name>
    <dbReference type="NCBI Taxonomy" id="335541"/>
    <lineage>
        <taxon>Bacteria</taxon>
        <taxon>Bacillati</taxon>
        <taxon>Bacillota</taxon>
        <taxon>Clostridia</taxon>
        <taxon>Eubacteriales</taxon>
        <taxon>Syntrophomonadaceae</taxon>
        <taxon>Syntrophomonas</taxon>
    </lineage>
</organism>
<protein>
    <recommendedName>
        <fullName evidence="5">Antitoxin</fullName>
    </recommendedName>
</protein>
<keyword evidence="3" id="KW-1185">Reference proteome</keyword>
<gene>
    <name evidence="2" type="ordered locus">Swol_0700</name>
</gene>
<dbReference type="SMR" id="Q0AZ30"/>
<dbReference type="InterPro" id="IPR036165">
    <property type="entry name" value="YefM-like_sf"/>
</dbReference>
<reference evidence="4" key="1">
    <citation type="submission" date="2009-10" db="PDB data bank">
        <title>Crystal structure of Putative ligand binding protein (YP_753395.1) from Syntrophomonas wolfei str. Goettingen at 1.80 A resolution.</title>
        <authorList>
            <consortium name="Joint Center for Structural Genomics (JCSG)"/>
        </authorList>
    </citation>
    <scope>X-RAY CRYSTALLOGRAPHY (1.80 ANGSTROMS)</scope>
</reference>
<dbReference type="EvolutionaryTrace" id="Q0AZ30"/>
<dbReference type="DNASU" id="4283401"/>
<dbReference type="SUPFAM" id="SSF143120">
    <property type="entry name" value="YefM-like"/>
    <property type="match status" value="1"/>
</dbReference>
<dbReference type="RefSeq" id="WP_011640129.1">
    <property type="nucleotide sequence ID" value="NC_008346.1"/>
</dbReference>
<sequence length="138" mass="16045">MQTINATEIRNNFSYYIDTVVRDKPIAVKRNRDVLLFFSEQIIKDLLQDLKIHAELSKEDGIIIGTIDGFDLVVSGESEQEVIQKLAEDLLEYAQDYMNDFKLFYNAPNRKTHYPYILKVLLSSNIDEVKGYIYAEMV</sequence>
<dbReference type="HOGENOM" id="CLU_1774390_0_0_9"/>
<evidence type="ECO:0000256" key="1">
    <source>
        <dbReference type="ARBA" id="ARBA00009981"/>
    </source>
</evidence>
<proteinExistence type="evidence at protein level"/>
<dbReference type="AlphaFoldDB" id="Q0AZ30"/>